<feature type="compositionally biased region" description="Gly residues" evidence="1">
    <location>
        <begin position="47"/>
        <end position="57"/>
    </location>
</feature>
<evidence type="ECO:0000256" key="1">
    <source>
        <dbReference type="SAM" id="MobiDB-lite"/>
    </source>
</evidence>
<accession>A9U4X0</accession>
<sequence length="231" mass="24402">MKPESVGIEYLRIGIRSGCKQQRGGEPSPGAAGSRSRVEPPSKRIGTGSGNGNGSGSGRIEVAFRSCKRLFAGGDGDGGRIQRCRGVRPQRAVPVPASHSGSSATAAQRAVLHGGPQGEQELHVRSAEVQLLPRPDGEQRVAAAQEVWSHGSGWLPLRALHVPQMSGWLQAGSSRKAGRWAMRTRDGVGQRSVGVDSSCRYSQDHVCGGAIMGIVWDSCGYPIVLFLSFPP</sequence>
<name>A9U4X0_PHYPA</name>
<gene>
    <name evidence="2" type="ORF">PHYPADRAFT_173687</name>
</gene>
<evidence type="ECO:0000313" key="2">
    <source>
        <dbReference type="EMBL" id="EDQ49288.1"/>
    </source>
</evidence>
<organism>
    <name type="scientific">Physcomitrium patens</name>
    <name type="common">Spreading-leaved earth moss</name>
    <name type="synonym">Physcomitrella patens</name>
    <dbReference type="NCBI Taxonomy" id="3218"/>
    <lineage>
        <taxon>Eukaryota</taxon>
        <taxon>Viridiplantae</taxon>
        <taxon>Streptophyta</taxon>
        <taxon>Embryophyta</taxon>
        <taxon>Bryophyta</taxon>
        <taxon>Bryophytina</taxon>
        <taxon>Bryopsida</taxon>
        <taxon>Funariidae</taxon>
        <taxon>Funariales</taxon>
        <taxon>Funariaceae</taxon>
        <taxon>Physcomitrium</taxon>
    </lineage>
</organism>
<dbReference type="EMBL" id="DS545411">
    <property type="protein sequence ID" value="EDQ49288.1"/>
    <property type="molecule type" value="Genomic_DNA"/>
</dbReference>
<feature type="region of interest" description="Disordered" evidence="1">
    <location>
        <begin position="17"/>
        <end position="57"/>
    </location>
</feature>
<dbReference type="AlphaFoldDB" id="A9U4X0"/>
<protein>
    <submittedName>
        <fullName evidence="2">Predicted protein</fullName>
    </submittedName>
</protein>
<proteinExistence type="predicted"/>
<reference evidence="2" key="1">
    <citation type="journal article" date="2008" name="Science">
        <title>The Physcomitrella genome reveals evolutionary insights into the conquest of land by plants.</title>
        <authorList>
            <person name="Rensing S."/>
            <person name="Lang D."/>
            <person name="Zimmer A."/>
            <person name="Terry A."/>
            <person name="Salamov A."/>
            <person name="Shapiro H."/>
            <person name="Nishiyama T."/>
            <person name="Perroud P.-F."/>
            <person name="Lindquist E."/>
            <person name="Kamisugi Y."/>
            <person name="Tanahashi T."/>
            <person name="Sakakibara K."/>
            <person name="Fujita T."/>
            <person name="Oishi K."/>
            <person name="Shin-I T."/>
            <person name="Kuroki Y."/>
            <person name="Toyoda A."/>
            <person name="Suzuki Y."/>
            <person name="Hashimoto A."/>
            <person name="Yamaguchi K."/>
            <person name="Sugano A."/>
            <person name="Kohara Y."/>
            <person name="Fujiyama A."/>
            <person name="Anterola A."/>
            <person name="Aoki S."/>
            <person name="Ashton N."/>
            <person name="Barbazuk W.B."/>
            <person name="Barker E."/>
            <person name="Bennetzen J."/>
            <person name="Bezanilla M."/>
            <person name="Blankenship R."/>
            <person name="Cho S.H."/>
            <person name="Dutcher S."/>
            <person name="Estelle M."/>
            <person name="Fawcett J.A."/>
            <person name="Gundlach H."/>
            <person name="Hanada K."/>
            <person name="Heyl A."/>
            <person name="Hicks K.A."/>
            <person name="Hugh J."/>
            <person name="Lohr M."/>
            <person name="Mayer K."/>
            <person name="Melkozernov A."/>
            <person name="Murata T."/>
            <person name="Nelson D."/>
            <person name="Pils B."/>
            <person name="Prigge M."/>
            <person name="Reiss B."/>
            <person name="Renner T."/>
            <person name="Rombauts S."/>
            <person name="Rushton P."/>
            <person name="Sanderfoot A."/>
            <person name="Schween G."/>
            <person name="Shiu S.-H."/>
            <person name="Stueber K."/>
            <person name="Theodoulou F.L."/>
            <person name="Tu H."/>
            <person name="Van de Peer Y."/>
            <person name="Verrier P.J."/>
            <person name="Waters E."/>
            <person name="Wood A."/>
            <person name="Yang L."/>
            <person name="Cove D."/>
            <person name="Cuming A."/>
            <person name="Hasebe M."/>
            <person name="Lucas S."/>
            <person name="Mishler D.B."/>
            <person name="Reski R."/>
            <person name="Grigoriev I."/>
            <person name="Quatrano R.S."/>
            <person name="Boore J.L."/>
        </authorList>
    </citation>
    <scope>NUCLEOTIDE SEQUENCE [LARGE SCALE GENOMIC DNA]</scope>
</reference>